<reference evidence="1" key="1">
    <citation type="journal article" date="2019" name="MBio">
        <title>Virus Genomes from Deep Sea Sediments Expand the Ocean Megavirome and Support Independent Origins of Viral Gigantism.</title>
        <authorList>
            <person name="Backstrom D."/>
            <person name="Yutin N."/>
            <person name="Jorgensen S.L."/>
            <person name="Dharamshi J."/>
            <person name="Homa F."/>
            <person name="Zaremba-Niedwiedzka K."/>
            <person name="Spang A."/>
            <person name="Wolf Y.I."/>
            <person name="Koonin E.V."/>
            <person name="Ettema T.J."/>
        </authorList>
    </citation>
    <scope>NUCLEOTIDE SEQUENCE</scope>
</reference>
<proteinExistence type="predicted"/>
<name>A0A4D5XFQ8_9VIRU</name>
<evidence type="ECO:0000313" key="1">
    <source>
        <dbReference type="EMBL" id="QBK90237.1"/>
    </source>
</evidence>
<protein>
    <submittedName>
        <fullName evidence="1">Uncharacterized protein</fullName>
    </submittedName>
</protein>
<organism evidence="1">
    <name type="scientific">Pithovirus LCPAC102</name>
    <dbReference type="NCBI Taxonomy" id="2506587"/>
    <lineage>
        <taxon>Viruses</taxon>
        <taxon>Pithoviruses</taxon>
    </lineage>
</organism>
<dbReference type="EMBL" id="MK500470">
    <property type="protein sequence ID" value="QBK90237.1"/>
    <property type="molecule type" value="Genomic_DNA"/>
</dbReference>
<sequence>MDIILAYNIGDFEFKISSLISLIRPIALCANIPNIPMLMDNMTVKNNKTCNNVLSVLSYQYNIIFISIKAITTIPDNIANDSNANILSIFSSSIMVIEL</sequence>
<accession>A0A4D5XFQ8</accession>
<gene>
    <name evidence="1" type="ORF">LCPAC102_01500</name>
</gene>